<dbReference type="InterPro" id="IPR026823">
    <property type="entry name" value="cEGF"/>
</dbReference>
<keyword evidence="13" id="KW-0325">Glycoprotein</keyword>
<dbReference type="Gene3D" id="2.10.25.10">
    <property type="entry name" value="Laminin"/>
    <property type="match status" value="18"/>
</dbReference>
<reference evidence="21" key="1">
    <citation type="submission" date="2019-12" db="EMBL/GenBank/DDBJ databases">
        <title>An insight into the sialome of adult female Ixodes ricinus ticks feeding for 6 days.</title>
        <authorList>
            <person name="Perner J."/>
            <person name="Ribeiro J.M.C."/>
        </authorList>
    </citation>
    <scope>NUCLEOTIDE SEQUENCE</scope>
    <source>
        <strain evidence="21">Semi-engorged</strain>
        <tissue evidence="21">Salivary glands</tissue>
    </source>
</reference>
<dbReference type="Pfam" id="PF12662">
    <property type="entry name" value="cEGF"/>
    <property type="match status" value="2"/>
</dbReference>
<evidence type="ECO:0000256" key="2">
    <source>
        <dbReference type="ARBA" id="ARBA00004613"/>
    </source>
</evidence>
<proteinExistence type="predicted"/>
<evidence type="ECO:0000313" key="21">
    <source>
        <dbReference type="EMBL" id="MXV01060.1"/>
    </source>
</evidence>
<dbReference type="Pfam" id="PF14670">
    <property type="entry name" value="FXa_inhibition"/>
    <property type="match status" value="2"/>
</dbReference>
<dbReference type="InterPro" id="IPR000436">
    <property type="entry name" value="Sushi_SCR_CCP_dom"/>
</dbReference>
<evidence type="ECO:0000259" key="18">
    <source>
        <dbReference type="PROSITE" id="PS50026"/>
    </source>
</evidence>
<keyword evidence="4 14" id="KW-0245">EGF-like domain</keyword>
<feature type="domain" description="Sushi" evidence="20">
    <location>
        <begin position="29"/>
        <end position="84"/>
    </location>
</feature>
<dbReference type="SMART" id="SM00032">
    <property type="entry name" value="CCP"/>
    <property type="match status" value="5"/>
</dbReference>
<protein>
    <submittedName>
        <fullName evidence="21">Putative multiple epidermal growth factor-like protein 6</fullName>
    </submittedName>
</protein>
<feature type="domain" description="EGF-like" evidence="18">
    <location>
        <begin position="379"/>
        <end position="419"/>
    </location>
</feature>
<dbReference type="PROSITE" id="PS01187">
    <property type="entry name" value="EGF_CA"/>
    <property type="match status" value="4"/>
</dbReference>
<dbReference type="SUPFAM" id="SSF57535">
    <property type="entry name" value="Complement control module/SCR domain"/>
    <property type="match status" value="4"/>
</dbReference>
<dbReference type="SUPFAM" id="SSF57184">
    <property type="entry name" value="Growth factor receptor domain"/>
    <property type="match status" value="3"/>
</dbReference>
<organism evidence="21">
    <name type="scientific">Ixodes ricinus</name>
    <name type="common">Common tick</name>
    <name type="synonym">Acarus ricinus</name>
    <dbReference type="NCBI Taxonomy" id="34613"/>
    <lineage>
        <taxon>Eukaryota</taxon>
        <taxon>Metazoa</taxon>
        <taxon>Ecdysozoa</taxon>
        <taxon>Arthropoda</taxon>
        <taxon>Chelicerata</taxon>
        <taxon>Arachnida</taxon>
        <taxon>Acari</taxon>
        <taxon>Parasitiformes</taxon>
        <taxon>Ixodida</taxon>
        <taxon>Ixodoidea</taxon>
        <taxon>Ixodidae</taxon>
        <taxon>Ixodinae</taxon>
        <taxon>Ixodes</taxon>
    </lineage>
</organism>
<keyword evidence="12" id="KW-0675">Receptor</keyword>
<evidence type="ECO:0000256" key="9">
    <source>
        <dbReference type="ARBA" id="ARBA00022989"/>
    </source>
</evidence>
<feature type="chain" id="PRO_5025376622" evidence="17">
    <location>
        <begin position="23"/>
        <end position="1577"/>
    </location>
</feature>
<feature type="domain" description="HYR" evidence="19">
    <location>
        <begin position="1352"/>
        <end position="1433"/>
    </location>
</feature>
<dbReference type="SMART" id="SM00181">
    <property type="entry name" value="EGF"/>
    <property type="match status" value="21"/>
</dbReference>
<comment type="caution">
    <text evidence="14">Lacks conserved residue(s) required for the propagation of feature annotation.</text>
</comment>
<dbReference type="InterPro" id="IPR000152">
    <property type="entry name" value="EGF-type_Asp/Asn_hydroxyl_site"/>
</dbReference>
<dbReference type="InterPro" id="IPR018097">
    <property type="entry name" value="EGF_Ca-bd_CS"/>
</dbReference>
<evidence type="ECO:0000259" key="19">
    <source>
        <dbReference type="PROSITE" id="PS50825"/>
    </source>
</evidence>
<dbReference type="SMART" id="SM01411">
    <property type="entry name" value="Ephrin_rec_like"/>
    <property type="match status" value="2"/>
</dbReference>
<dbReference type="GO" id="GO:0006897">
    <property type="term" value="P:endocytosis"/>
    <property type="evidence" value="ECO:0007669"/>
    <property type="project" value="UniProtKB-KW"/>
</dbReference>
<feature type="domain" description="EGF-like" evidence="18">
    <location>
        <begin position="597"/>
        <end position="633"/>
    </location>
</feature>
<feature type="domain" description="EGF-like" evidence="18">
    <location>
        <begin position="836"/>
        <end position="873"/>
    </location>
</feature>
<feature type="domain" description="Sushi" evidence="20">
    <location>
        <begin position="140"/>
        <end position="194"/>
    </location>
</feature>
<dbReference type="FunFam" id="2.10.25.10:FF:000005">
    <property type="entry name" value="Fibrillin 2"/>
    <property type="match status" value="3"/>
</dbReference>
<feature type="domain" description="HYR" evidence="19">
    <location>
        <begin position="1269"/>
        <end position="1351"/>
    </location>
</feature>
<feature type="domain" description="Sushi" evidence="20">
    <location>
        <begin position="1150"/>
        <end position="1200"/>
    </location>
</feature>
<evidence type="ECO:0000256" key="8">
    <source>
        <dbReference type="ARBA" id="ARBA00022737"/>
    </source>
</evidence>
<feature type="signal peptide" evidence="17">
    <location>
        <begin position="1"/>
        <end position="22"/>
    </location>
</feature>
<evidence type="ECO:0000256" key="12">
    <source>
        <dbReference type="ARBA" id="ARBA00023170"/>
    </source>
</evidence>
<evidence type="ECO:0000259" key="20">
    <source>
        <dbReference type="PROSITE" id="PS50923"/>
    </source>
</evidence>
<dbReference type="PROSITE" id="PS50026">
    <property type="entry name" value="EGF_3"/>
    <property type="match status" value="6"/>
</dbReference>
<dbReference type="InterPro" id="IPR049883">
    <property type="entry name" value="NOTCH1_EGF-like"/>
</dbReference>
<evidence type="ECO:0000256" key="11">
    <source>
        <dbReference type="ARBA" id="ARBA00023157"/>
    </source>
</evidence>
<evidence type="ECO:0000256" key="13">
    <source>
        <dbReference type="ARBA" id="ARBA00023180"/>
    </source>
</evidence>
<keyword evidence="8" id="KW-0677">Repeat</keyword>
<keyword evidence="10" id="KW-0472">Membrane</keyword>
<dbReference type="PROSITE" id="PS01186">
    <property type="entry name" value="EGF_2"/>
    <property type="match status" value="4"/>
</dbReference>
<dbReference type="Gene3D" id="2.10.50.10">
    <property type="entry name" value="Tumor Necrosis Factor Receptor, subunit A, domain 2"/>
    <property type="match status" value="2"/>
</dbReference>
<evidence type="ECO:0000256" key="10">
    <source>
        <dbReference type="ARBA" id="ARBA00023136"/>
    </source>
</evidence>
<feature type="domain" description="EGF-like" evidence="18">
    <location>
        <begin position="878"/>
        <end position="919"/>
    </location>
</feature>
<dbReference type="Pfam" id="PF00084">
    <property type="entry name" value="Sushi"/>
    <property type="match status" value="4"/>
</dbReference>
<dbReference type="EMBL" id="GIFC01018976">
    <property type="protein sequence ID" value="MXV01060.1"/>
    <property type="molecule type" value="Transcribed_RNA"/>
</dbReference>
<evidence type="ECO:0000256" key="7">
    <source>
        <dbReference type="ARBA" id="ARBA00022729"/>
    </source>
</evidence>
<evidence type="ECO:0000256" key="3">
    <source>
        <dbReference type="ARBA" id="ARBA00022525"/>
    </source>
</evidence>
<evidence type="ECO:0000256" key="6">
    <source>
        <dbReference type="ARBA" id="ARBA00022692"/>
    </source>
</evidence>
<evidence type="ECO:0000256" key="14">
    <source>
        <dbReference type="PROSITE-ProRule" id="PRU00076"/>
    </source>
</evidence>
<keyword evidence="6" id="KW-0812">Transmembrane</keyword>
<keyword evidence="3" id="KW-0964">Secreted</keyword>
<comment type="subcellular location">
    <subcellularLocation>
        <location evidence="1">Membrane</location>
        <topology evidence="1">Single-pass type I membrane protein</topology>
    </subcellularLocation>
    <subcellularLocation>
        <location evidence="2">Secreted</location>
    </subcellularLocation>
</comment>
<accession>A0A6B0VFX1</accession>
<evidence type="ECO:0000256" key="5">
    <source>
        <dbReference type="ARBA" id="ARBA00022583"/>
    </source>
</evidence>
<evidence type="ECO:0000256" key="1">
    <source>
        <dbReference type="ARBA" id="ARBA00004479"/>
    </source>
</evidence>
<dbReference type="PROSITE" id="PS50825">
    <property type="entry name" value="HYR"/>
    <property type="match status" value="2"/>
</dbReference>
<dbReference type="FunFam" id="2.10.25.10:FF:000010">
    <property type="entry name" value="Pro-epidermal growth factor"/>
    <property type="match status" value="2"/>
</dbReference>
<dbReference type="InterPro" id="IPR001881">
    <property type="entry name" value="EGF-like_Ca-bd_dom"/>
</dbReference>
<sequence length="1577" mass="172479">MDSMRGLRKLVQIVAFLQLLFAGCLTSVRNCPQPVPPSNGHVVYHNERSNYVMFRCDPEYELQGSRSALCMFGRWSPPPPKCVPREYARRGTEGTTATEAIQTPEVPRTTPCPYSQKKSLTLDVRRRSAEDRRNQFDSIFGCRLPPAPRYGYAIVRRNTNQVSFYCQRGFRLTSAKPMTCSRRVWNGSPPRCLNVADSPQDDVSLETLVRPNPCGNDYGGCAQICIYGPQHHSCTCQSGYSPNGTECIDRDECAEGKHNCEKGCVNTLGSYRCQCPEGYKLGRDNKSCLDIDECQANNGGCQEKCINQVGSFSCRCTSPDSSLTENGKTCVDTGARQQPRNPCAVNNGGCQHTCLWDGHTATCSCPTGYRFHRNYGCVDIDECSERKDDCQSSCLNTQGGYLCQCPVGFKLDQDNKSCVDVDECRANNGGCQEICVNTRGSFRCHCTSPHSFLADDGKNCVYTPEKRQPLNPCDERNGGCQNNCSWNGIEVTCSCPAGYWRNQYNGCTDINECHASNGGCQESCVNMIGSFRCECTTAGSSLAADGKKCVYAKVTQKPSNPCNANIGGCSPKCRRKGRKVICSCPAGFYHYKKRCIDINECRNKNGGCQHHCFNTQGSYVCKCSEGYEVDPADKRKCRDVRGCSYNNGKGPCQELCTPLPGKKQKCSCSSPGLKLAENGASCVDINECNDHNFGCSHLCQNVHGSAYCLCPPGLNLADDNKTCVALNGCSNNDGKGPCQERCTPSPNNGYSCSCISPGTELSADGVSCDKLPVVDEDTYEYIWPSNSTGFSNSSDGIDDIEGSGMEEESPSGKKDADHVTPKCTTGFAPVNGTCEDIDECSSWSSNLCAHICENTHGSFRCSCKEGYRLSETGTGCVDIDECASPSTHACSHICKNTQGSYYCTCSQGYKLDGTKRKCVDIDECSMGRHGCSDVCENFAGSYRCKCHPGRISLGGGRCQDCQKNTFKDPKGEACVRCPPNTHTIASRATSVDDCVCDSGFRKSSNSGQGCEDINECDEKILKCSHECVNTKGSAYCGCPFGLKLKNNGLTCQDVDECTETPHVCNQICSNTFGSYECFCKAGYTLSVHDNFTCEDVNECTQGTHNCSHICTNFDGGYYCECPRGYEMTGDLRTCTDVTCPMFLGVPDANVSCTNDASSGFVKARTTCAFKCLNGFQLEGPKTTQCTENGTWTNDPPSCKPMFCEALSSPENGRVMPERCLIPSANHIGAKCYFQCNSGFQRNGTLVNTCMKVAKRNELAWKHGPVHCQKAKIAPIMTCPQDVVQTLPPGADETWVTLPPPNTNLDPNSISVSPFWVQKHGGSFPYGETDVTYSVNDTENDYSMSCTFKVDVRDKEPPKVEKCPDTVSALATTLDGVFVTWDKPEFSDNVEVAEVRNTLDSGTMFTIGVHTVHYTARDYSGNEATCKFQVNVTRKECKFPADIEHGSTECYPVLHGVVCEPVCDEGYAFPSNVSLFYSCDLDGVWEPRSWIPDCQEYSPTTTQDCMPGSEFFDELDGESNVCLECPAGMYRSAEMAQCLLCERGFYQDQPGQPACKPCPTNRTEVPAQPALLDQQCFS</sequence>
<evidence type="ECO:0000256" key="17">
    <source>
        <dbReference type="SAM" id="SignalP"/>
    </source>
</evidence>
<dbReference type="Gene3D" id="2.10.70.10">
    <property type="entry name" value="Complement Module, domain 1"/>
    <property type="match status" value="5"/>
</dbReference>
<dbReference type="Pfam" id="PF07645">
    <property type="entry name" value="EGF_CA"/>
    <property type="match status" value="7"/>
</dbReference>
<dbReference type="InterPro" id="IPR009030">
    <property type="entry name" value="Growth_fac_rcpt_cys_sf"/>
</dbReference>
<dbReference type="PROSITE" id="PS50923">
    <property type="entry name" value="SUSHI"/>
    <property type="match status" value="4"/>
</dbReference>
<dbReference type="PROSITE" id="PS00010">
    <property type="entry name" value="ASX_HYDROXYL"/>
    <property type="match status" value="8"/>
</dbReference>
<dbReference type="InterPro" id="IPR003410">
    <property type="entry name" value="HYR_dom"/>
</dbReference>
<evidence type="ECO:0000256" key="4">
    <source>
        <dbReference type="ARBA" id="ARBA00022536"/>
    </source>
</evidence>
<name>A0A6B0VFX1_IXORI</name>
<keyword evidence="9" id="KW-1133">Transmembrane helix</keyword>
<dbReference type="SUPFAM" id="SSF57196">
    <property type="entry name" value="EGF/Laminin"/>
    <property type="match status" value="8"/>
</dbReference>
<dbReference type="CDD" id="cd00033">
    <property type="entry name" value="CCP"/>
    <property type="match status" value="3"/>
</dbReference>
<feature type="region of interest" description="Disordered" evidence="16">
    <location>
        <begin position="792"/>
        <end position="818"/>
    </location>
</feature>
<keyword evidence="7 17" id="KW-0732">Signal</keyword>
<dbReference type="FunFam" id="2.10.25.10:FF:000009">
    <property type="entry name" value="Low-density lipoprotein receptor isoform 1"/>
    <property type="match status" value="1"/>
</dbReference>
<evidence type="ECO:0000256" key="16">
    <source>
        <dbReference type="SAM" id="MobiDB-lite"/>
    </source>
</evidence>
<dbReference type="InterPro" id="IPR035976">
    <property type="entry name" value="Sushi/SCR/CCP_sf"/>
</dbReference>
<dbReference type="PROSITE" id="PS51257">
    <property type="entry name" value="PROKAR_LIPOPROTEIN"/>
    <property type="match status" value="1"/>
</dbReference>
<keyword evidence="11 15" id="KW-1015">Disulfide bond</keyword>
<dbReference type="InterPro" id="IPR052080">
    <property type="entry name" value="vWF_C/EGF_Fibrillin"/>
</dbReference>
<feature type="domain" description="Sushi" evidence="20">
    <location>
        <begin position="1434"/>
        <end position="1495"/>
    </location>
</feature>
<keyword evidence="15" id="KW-0768">Sushi</keyword>
<feature type="compositionally biased region" description="Acidic residues" evidence="16">
    <location>
        <begin position="796"/>
        <end position="809"/>
    </location>
</feature>
<dbReference type="GO" id="GO:0016020">
    <property type="term" value="C:membrane"/>
    <property type="evidence" value="ECO:0007669"/>
    <property type="project" value="UniProtKB-SubCell"/>
</dbReference>
<dbReference type="InterPro" id="IPR000742">
    <property type="entry name" value="EGF"/>
</dbReference>
<dbReference type="PANTHER" id="PTHR47333:SF4">
    <property type="entry name" value="EGF-LIKE DOMAIN-CONTAINING PROTEIN"/>
    <property type="match status" value="1"/>
</dbReference>
<dbReference type="GO" id="GO:0005576">
    <property type="term" value="C:extracellular region"/>
    <property type="evidence" value="ECO:0007669"/>
    <property type="project" value="UniProtKB-SubCell"/>
</dbReference>
<dbReference type="PANTHER" id="PTHR47333">
    <property type="entry name" value="VON WILLEBRAND FACTOR C AND EGF DOMAIN-CONTAINING PROTEIN"/>
    <property type="match status" value="1"/>
</dbReference>
<dbReference type="GO" id="GO:0005509">
    <property type="term" value="F:calcium ion binding"/>
    <property type="evidence" value="ECO:0007669"/>
    <property type="project" value="InterPro"/>
</dbReference>
<keyword evidence="5" id="KW-0254">Endocytosis</keyword>
<feature type="disulfide bond" evidence="15">
    <location>
        <begin position="1171"/>
        <end position="1198"/>
    </location>
</feature>
<evidence type="ECO:0000256" key="15">
    <source>
        <dbReference type="PROSITE-ProRule" id="PRU00302"/>
    </source>
</evidence>
<feature type="domain" description="EGF-like" evidence="18">
    <location>
        <begin position="1053"/>
        <end position="1094"/>
    </location>
</feature>
<dbReference type="SMART" id="SM00179">
    <property type="entry name" value="EGF_CA"/>
    <property type="match status" value="13"/>
</dbReference>
<feature type="domain" description="EGF-like" evidence="18">
    <location>
        <begin position="1095"/>
        <end position="1135"/>
    </location>
</feature>
<dbReference type="Pfam" id="PF02494">
    <property type="entry name" value="HYR"/>
    <property type="match status" value="2"/>
</dbReference>